<comment type="caution">
    <text evidence="2">The sequence shown here is derived from an EMBL/GenBank/DDBJ whole genome shotgun (WGS) entry which is preliminary data.</text>
</comment>
<proteinExistence type="predicted"/>
<evidence type="ECO:0000313" key="2">
    <source>
        <dbReference type="EMBL" id="NMO16021.1"/>
    </source>
</evidence>
<evidence type="ECO:0008006" key="4">
    <source>
        <dbReference type="Google" id="ProtNLM"/>
    </source>
</evidence>
<keyword evidence="1" id="KW-0732">Signal</keyword>
<dbReference type="EMBL" id="JABBJJ010000054">
    <property type="protein sequence ID" value="NMO16021.1"/>
    <property type="molecule type" value="Genomic_DNA"/>
</dbReference>
<dbReference type="Proteomes" id="UP000518300">
    <property type="component" value="Unassembled WGS sequence"/>
</dbReference>
<keyword evidence="3" id="KW-1185">Reference proteome</keyword>
<evidence type="ECO:0000256" key="1">
    <source>
        <dbReference type="SAM" id="SignalP"/>
    </source>
</evidence>
<dbReference type="RefSeq" id="WP_169345315.1">
    <property type="nucleotide sequence ID" value="NZ_JABBJJ010000054.1"/>
</dbReference>
<accession>A0A848LGU7</accession>
<dbReference type="AlphaFoldDB" id="A0A848LGU7"/>
<gene>
    <name evidence="2" type="ORF">HG543_14350</name>
</gene>
<name>A0A848LGU7_9BACT</name>
<feature type="chain" id="PRO_5033047894" description="Lipoprotein" evidence="1">
    <location>
        <begin position="23"/>
        <end position="209"/>
    </location>
</feature>
<reference evidence="2 3" key="1">
    <citation type="submission" date="2020-04" db="EMBL/GenBank/DDBJ databases">
        <title>Draft genome of Pyxidicoccus fallax type strain.</title>
        <authorList>
            <person name="Whitworth D.E."/>
        </authorList>
    </citation>
    <scope>NUCLEOTIDE SEQUENCE [LARGE SCALE GENOMIC DNA]</scope>
    <source>
        <strain evidence="2 3">DSM 14698</strain>
    </source>
</reference>
<sequence length="209" mass="22601">MKDGRKWGAVMLGVALAGGGFAAEASEPAPPDCDFRLECQLGTHAFSVSFDSASGECPEDDMRVFVETPTGAKSELPMEPDWYGSISNLANGESICRVAGTTTPNSGVSAFAVDARRALVFFMKDDRPGYEHVGVALIDAATGKVLDVKQSLGQTKDNPVAVLKTPRGYKLRVVREYLREVRCDCSAAFADDWMAVEVVDGKIRARWMK</sequence>
<evidence type="ECO:0000313" key="3">
    <source>
        <dbReference type="Proteomes" id="UP000518300"/>
    </source>
</evidence>
<protein>
    <recommendedName>
        <fullName evidence="4">Lipoprotein</fullName>
    </recommendedName>
</protein>
<feature type="signal peptide" evidence="1">
    <location>
        <begin position="1"/>
        <end position="22"/>
    </location>
</feature>
<organism evidence="2 3">
    <name type="scientific">Pyxidicoccus fallax</name>
    <dbReference type="NCBI Taxonomy" id="394095"/>
    <lineage>
        <taxon>Bacteria</taxon>
        <taxon>Pseudomonadati</taxon>
        <taxon>Myxococcota</taxon>
        <taxon>Myxococcia</taxon>
        <taxon>Myxococcales</taxon>
        <taxon>Cystobacterineae</taxon>
        <taxon>Myxococcaceae</taxon>
        <taxon>Pyxidicoccus</taxon>
    </lineage>
</organism>